<feature type="transmembrane region" description="Helical" evidence="6">
    <location>
        <begin position="188"/>
        <end position="207"/>
    </location>
</feature>
<keyword evidence="5 6" id="KW-0472">Membrane</keyword>
<feature type="transmembrane region" description="Helical" evidence="6">
    <location>
        <begin position="12"/>
        <end position="32"/>
    </location>
</feature>
<dbReference type="Proteomes" id="UP000095751">
    <property type="component" value="Unassembled WGS sequence"/>
</dbReference>
<feature type="transmembrane region" description="Helical" evidence="6">
    <location>
        <begin position="388"/>
        <end position="408"/>
    </location>
</feature>
<evidence type="ECO:0000256" key="2">
    <source>
        <dbReference type="ARBA" id="ARBA00010199"/>
    </source>
</evidence>
<dbReference type="InParanoid" id="A0A1E7FHL5"/>
<dbReference type="OrthoDB" id="2126698at2759"/>
<protein>
    <submittedName>
        <fullName evidence="7">MOP family transporter: multidrug efflux</fullName>
    </submittedName>
</protein>
<keyword evidence="3 6" id="KW-0812">Transmembrane</keyword>
<comment type="similarity">
    <text evidence="2">Belongs to the multi antimicrobial extrusion (MATE) (TC 2.A.66.1) family.</text>
</comment>
<accession>A0A1E7FHL5</accession>
<feature type="transmembrane region" description="Helical" evidence="6">
    <location>
        <begin position="162"/>
        <end position="182"/>
    </location>
</feature>
<evidence type="ECO:0000313" key="7">
    <source>
        <dbReference type="EMBL" id="OEU17671.1"/>
    </source>
</evidence>
<evidence type="ECO:0000256" key="1">
    <source>
        <dbReference type="ARBA" id="ARBA00004141"/>
    </source>
</evidence>
<dbReference type="InterPro" id="IPR044644">
    <property type="entry name" value="DinF-like"/>
</dbReference>
<feature type="transmembrane region" description="Helical" evidence="6">
    <location>
        <begin position="357"/>
        <end position="376"/>
    </location>
</feature>
<gene>
    <name evidence="7" type="ORF">FRACYDRAFT_225369</name>
</gene>
<dbReference type="GO" id="GO:0015297">
    <property type="term" value="F:antiporter activity"/>
    <property type="evidence" value="ECO:0007669"/>
    <property type="project" value="InterPro"/>
</dbReference>
<dbReference type="KEGG" id="fcy:FRACYDRAFT_225369"/>
<feature type="transmembrane region" description="Helical" evidence="6">
    <location>
        <begin position="414"/>
        <end position="435"/>
    </location>
</feature>
<dbReference type="PANTHER" id="PTHR42893">
    <property type="entry name" value="PROTEIN DETOXIFICATION 44, CHLOROPLASTIC-RELATED"/>
    <property type="match status" value="1"/>
</dbReference>
<name>A0A1E7FHL5_9STRA</name>
<dbReference type="InterPro" id="IPR002528">
    <property type="entry name" value="MATE_fam"/>
</dbReference>
<proteinExistence type="inferred from homology"/>
<reference evidence="7 8" key="1">
    <citation type="submission" date="2016-09" db="EMBL/GenBank/DDBJ databases">
        <title>Extensive genetic diversity and differential bi-allelic expression allows diatom success in the polar Southern Ocean.</title>
        <authorList>
            <consortium name="DOE Joint Genome Institute"/>
            <person name="Mock T."/>
            <person name="Otillar R.P."/>
            <person name="Strauss J."/>
            <person name="Dupont C."/>
            <person name="Frickenhaus S."/>
            <person name="Maumus F."/>
            <person name="Mcmullan M."/>
            <person name="Sanges R."/>
            <person name="Schmutz J."/>
            <person name="Toseland A."/>
            <person name="Valas R."/>
            <person name="Veluchamy A."/>
            <person name="Ward B.J."/>
            <person name="Allen A."/>
            <person name="Barry K."/>
            <person name="Falciatore A."/>
            <person name="Ferrante M."/>
            <person name="Fortunato A.E."/>
            <person name="Gloeckner G."/>
            <person name="Gruber A."/>
            <person name="Hipkin R."/>
            <person name="Janech M."/>
            <person name="Kroth P."/>
            <person name="Leese F."/>
            <person name="Lindquist E."/>
            <person name="Lyon B.R."/>
            <person name="Martin J."/>
            <person name="Mayer C."/>
            <person name="Parker M."/>
            <person name="Quesneville H."/>
            <person name="Raymond J."/>
            <person name="Uhlig C."/>
            <person name="Valentin K.U."/>
            <person name="Worden A.Z."/>
            <person name="Armbrust E.V."/>
            <person name="Bowler C."/>
            <person name="Green B."/>
            <person name="Moulton V."/>
            <person name="Van Oosterhout C."/>
            <person name="Grigoriev I."/>
        </authorList>
    </citation>
    <scope>NUCLEOTIDE SEQUENCE [LARGE SCALE GENOMIC DNA]</scope>
    <source>
        <strain evidence="7 8">CCMP1102</strain>
    </source>
</reference>
<dbReference type="Pfam" id="PF01554">
    <property type="entry name" value="MatE"/>
    <property type="match status" value="1"/>
</dbReference>
<feature type="transmembrane region" description="Helical" evidence="6">
    <location>
        <begin position="128"/>
        <end position="150"/>
    </location>
</feature>
<dbReference type="EMBL" id="KV784357">
    <property type="protein sequence ID" value="OEU17671.1"/>
    <property type="molecule type" value="Genomic_DNA"/>
</dbReference>
<dbReference type="PANTHER" id="PTHR42893:SF46">
    <property type="entry name" value="PROTEIN DETOXIFICATION 44, CHLOROPLASTIC"/>
    <property type="match status" value="1"/>
</dbReference>
<feature type="transmembrane region" description="Helical" evidence="6">
    <location>
        <begin position="90"/>
        <end position="108"/>
    </location>
</feature>
<dbReference type="GO" id="GO:0042910">
    <property type="term" value="F:xenobiotic transmembrane transporter activity"/>
    <property type="evidence" value="ECO:0007669"/>
    <property type="project" value="InterPro"/>
</dbReference>
<feature type="transmembrane region" description="Helical" evidence="6">
    <location>
        <begin position="52"/>
        <end position="70"/>
    </location>
</feature>
<dbReference type="AlphaFoldDB" id="A0A1E7FHL5"/>
<evidence type="ECO:0000256" key="5">
    <source>
        <dbReference type="ARBA" id="ARBA00023136"/>
    </source>
</evidence>
<sequence length="454" mass="48734">MDKLDRELIKISLPVIGNFAIGPLIGAVDLFWVNRMGDALAVAGQSAANQVFSSAFWFVSFLPSVTATLVAKQHAKGDKEATQDAICQALFVGFFIAMIGTPAMFFFSEGLLSSVLQKGAPAMKYAKPYLLIRAFAFLPSLISLVGFSAFRGILDTKTPVKISAFANIFNAVLDPLLIFSLAMGVPGAALATLAAEVISAVVYLVLLRKRQLISWVKLFRPPTWASLKPLLQGGLALQLRNLSLNLTFLAVARVTQSIDQSGVAAAAHAMAIQTFQIGGIVLLAVSTVAQIMVPNAMVERYDETSKQTVGGLRSAKATSNRLMSWGFVLGCALGSLQILLLPVIFKTTPLQEVRDAAKLPAIIASILQIINGLVFIGEGIMVGTGSFLQLSVSTVVATAGCLWALWFFPPRIGLTGVWLGFGVFNMLRLVGVYIHQRINGPLSWRKIEQAYASN</sequence>
<comment type="subcellular location">
    <subcellularLocation>
        <location evidence="1">Membrane</location>
        <topology evidence="1">Multi-pass membrane protein</topology>
    </subcellularLocation>
</comment>
<keyword evidence="4 6" id="KW-1133">Transmembrane helix</keyword>
<evidence type="ECO:0000313" key="8">
    <source>
        <dbReference type="Proteomes" id="UP000095751"/>
    </source>
</evidence>
<dbReference type="NCBIfam" id="TIGR00797">
    <property type="entry name" value="matE"/>
    <property type="match status" value="1"/>
</dbReference>
<keyword evidence="8" id="KW-1185">Reference proteome</keyword>
<organism evidence="7 8">
    <name type="scientific">Fragilariopsis cylindrus CCMP1102</name>
    <dbReference type="NCBI Taxonomy" id="635003"/>
    <lineage>
        <taxon>Eukaryota</taxon>
        <taxon>Sar</taxon>
        <taxon>Stramenopiles</taxon>
        <taxon>Ochrophyta</taxon>
        <taxon>Bacillariophyta</taxon>
        <taxon>Bacillariophyceae</taxon>
        <taxon>Bacillariophycidae</taxon>
        <taxon>Bacillariales</taxon>
        <taxon>Bacillariaceae</taxon>
        <taxon>Fragilariopsis</taxon>
    </lineage>
</organism>
<feature type="transmembrane region" description="Helical" evidence="6">
    <location>
        <begin position="322"/>
        <end position="345"/>
    </location>
</feature>
<evidence type="ECO:0000256" key="3">
    <source>
        <dbReference type="ARBA" id="ARBA00022692"/>
    </source>
</evidence>
<evidence type="ECO:0000256" key="6">
    <source>
        <dbReference type="SAM" id="Phobius"/>
    </source>
</evidence>
<dbReference type="GO" id="GO:0016020">
    <property type="term" value="C:membrane"/>
    <property type="evidence" value="ECO:0007669"/>
    <property type="project" value="UniProtKB-SubCell"/>
</dbReference>
<evidence type="ECO:0000256" key="4">
    <source>
        <dbReference type="ARBA" id="ARBA00022989"/>
    </source>
</evidence>